<name>A0A6M3HGT1_KLEPN</name>
<dbReference type="EMBL" id="MN891681">
    <property type="protein sequence ID" value="QIS32397.1"/>
    <property type="molecule type" value="Genomic_DNA"/>
</dbReference>
<proteinExistence type="predicted"/>
<protein>
    <submittedName>
        <fullName evidence="1">Uncharacterized protein</fullName>
    </submittedName>
</protein>
<accession>A0A6M3HGT1</accession>
<evidence type="ECO:0000313" key="1">
    <source>
        <dbReference type="EMBL" id="QIS32397.1"/>
    </source>
</evidence>
<geneLocation type="plasmid" evidence="1">
    <name>p14899-KPC</name>
</geneLocation>
<keyword evidence="1" id="KW-0614">Plasmid</keyword>
<organism evidence="1">
    <name type="scientific">Klebsiella pneumoniae</name>
    <dbReference type="NCBI Taxonomy" id="573"/>
    <lineage>
        <taxon>Bacteria</taxon>
        <taxon>Pseudomonadati</taxon>
        <taxon>Pseudomonadota</taxon>
        <taxon>Gammaproteobacteria</taxon>
        <taxon>Enterobacterales</taxon>
        <taxon>Enterobacteriaceae</taxon>
        <taxon>Klebsiella/Raoultella group</taxon>
        <taxon>Klebsiella</taxon>
        <taxon>Klebsiella pneumoniae complex</taxon>
    </lineage>
</organism>
<dbReference type="AlphaFoldDB" id="A0A6M3HGT1"/>
<sequence>MNKTKGCLIANFATVPVSAARFSRRRRRAAFRGAARRGTDAPFACSVPESVNKHRDRDLKSICQRPHVIEGQTAFTTEDPADE</sequence>
<reference evidence="1" key="1">
    <citation type="submission" date="2019-12" db="EMBL/GenBank/DDBJ databases">
        <title>Compelete sequence of p14899-KPC.</title>
        <authorList>
            <person name="Zhou D."/>
        </authorList>
    </citation>
    <scope>NUCLEOTIDE SEQUENCE</scope>
    <source>
        <strain evidence="1">14899</strain>
        <plasmid evidence="1">p14899-KPC</plasmid>
    </source>
</reference>